<feature type="compositionally biased region" description="Polar residues" evidence="1">
    <location>
        <begin position="352"/>
        <end position="401"/>
    </location>
</feature>
<accession>A0ABR4BUI9</accession>
<organism evidence="3 4">
    <name type="scientific">Oculimacula yallundae</name>
    <dbReference type="NCBI Taxonomy" id="86028"/>
    <lineage>
        <taxon>Eukaryota</taxon>
        <taxon>Fungi</taxon>
        <taxon>Dikarya</taxon>
        <taxon>Ascomycota</taxon>
        <taxon>Pezizomycotina</taxon>
        <taxon>Leotiomycetes</taxon>
        <taxon>Helotiales</taxon>
        <taxon>Ploettnerulaceae</taxon>
        <taxon>Oculimacula</taxon>
    </lineage>
</organism>
<feature type="transmembrane region" description="Helical" evidence="2">
    <location>
        <begin position="78"/>
        <end position="99"/>
    </location>
</feature>
<feature type="region of interest" description="Disordered" evidence="1">
    <location>
        <begin position="341"/>
        <end position="570"/>
    </location>
</feature>
<keyword evidence="2" id="KW-1133">Transmembrane helix</keyword>
<feature type="compositionally biased region" description="Polar residues" evidence="1">
    <location>
        <begin position="149"/>
        <end position="159"/>
    </location>
</feature>
<dbReference type="EMBL" id="JAZHXI010000019">
    <property type="protein sequence ID" value="KAL2061312.1"/>
    <property type="molecule type" value="Genomic_DNA"/>
</dbReference>
<evidence type="ECO:0000313" key="3">
    <source>
        <dbReference type="EMBL" id="KAL2061312.1"/>
    </source>
</evidence>
<proteinExistence type="predicted"/>
<keyword evidence="2" id="KW-0812">Transmembrane</keyword>
<feature type="region of interest" description="Disordered" evidence="1">
    <location>
        <begin position="316"/>
        <end position="335"/>
    </location>
</feature>
<keyword evidence="4" id="KW-1185">Reference proteome</keyword>
<evidence type="ECO:0000256" key="1">
    <source>
        <dbReference type="SAM" id="MobiDB-lite"/>
    </source>
</evidence>
<evidence type="ECO:0000256" key="2">
    <source>
        <dbReference type="SAM" id="Phobius"/>
    </source>
</evidence>
<feature type="region of interest" description="Disordered" evidence="1">
    <location>
        <begin position="1"/>
        <end position="73"/>
    </location>
</feature>
<name>A0ABR4BUI9_9HELO</name>
<feature type="compositionally biased region" description="Low complexity" evidence="1">
    <location>
        <begin position="461"/>
        <end position="479"/>
    </location>
</feature>
<feature type="compositionally biased region" description="Low complexity" evidence="1">
    <location>
        <begin position="11"/>
        <end position="69"/>
    </location>
</feature>
<evidence type="ECO:0000313" key="4">
    <source>
        <dbReference type="Proteomes" id="UP001595075"/>
    </source>
</evidence>
<keyword evidence="2" id="KW-0472">Membrane</keyword>
<reference evidence="3 4" key="1">
    <citation type="journal article" date="2024" name="Commun. Biol.">
        <title>Comparative genomic analysis of thermophilic fungi reveals convergent evolutionary adaptations and gene losses.</title>
        <authorList>
            <person name="Steindorff A.S."/>
            <person name="Aguilar-Pontes M.V."/>
            <person name="Robinson A.J."/>
            <person name="Andreopoulos B."/>
            <person name="LaButti K."/>
            <person name="Kuo A."/>
            <person name="Mondo S."/>
            <person name="Riley R."/>
            <person name="Otillar R."/>
            <person name="Haridas S."/>
            <person name="Lipzen A."/>
            <person name="Grimwood J."/>
            <person name="Schmutz J."/>
            <person name="Clum A."/>
            <person name="Reid I.D."/>
            <person name="Moisan M.C."/>
            <person name="Butler G."/>
            <person name="Nguyen T.T.M."/>
            <person name="Dewar K."/>
            <person name="Conant G."/>
            <person name="Drula E."/>
            <person name="Henrissat B."/>
            <person name="Hansel C."/>
            <person name="Singer S."/>
            <person name="Hutchinson M.I."/>
            <person name="de Vries R.P."/>
            <person name="Natvig D.O."/>
            <person name="Powell A.J."/>
            <person name="Tsang A."/>
            <person name="Grigoriev I.V."/>
        </authorList>
    </citation>
    <scope>NUCLEOTIDE SEQUENCE [LARGE SCALE GENOMIC DNA]</scope>
    <source>
        <strain evidence="3 4">CBS 494.80</strain>
    </source>
</reference>
<comment type="caution">
    <text evidence="3">The sequence shown here is derived from an EMBL/GenBank/DDBJ whole genome shotgun (WGS) entry which is preliminary data.</text>
</comment>
<feature type="compositionally biased region" description="Low complexity" evidence="1">
    <location>
        <begin position="509"/>
        <end position="520"/>
    </location>
</feature>
<dbReference type="Proteomes" id="UP001595075">
    <property type="component" value="Unassembled WGS sequence"/>
</dbReference>
<sequence length="570" mass="61437">MHLFGLEARQTSGGETTGLESTPTATPTPASSLSLSLSSGSLSRTSAPGAPQSSTTSTASTSSPTPSSTSGGGGRGTIIIPIIIAVTAVLGLILGFYFLRRTRIKHNNPKYIPTPFLKKAWRKWNPSPTAYKLPNANESLEPVSARNGRASNRTSNPPSSFDAAAVANATAGVDRNTSVRSVMTLPAYRQNALGNEQVLGREGERGGIDVVIEFPENQDDEEMRREEEMEALYQVRLARRRENEEREERRRLRREARERGDHVALREINARARAASGASAGQTVEELRAEHERIKKERQKAVSSVSYGDLGVARHDGTRLRANSQDSERQGLLGDAASIAASSRYHRRERSTSSILSIDTQTSDLPSPGLTRSTRSRAGSNVESPRRGSQQTDRRPSTSNEGRAGSSPEMIEHEDIPPHSPPGYENISLDTPNDEHRHEPPPDYTSPTLARGEQHPTIGHSLPPTTTTTSSTPVSPLSPELRPASVAISVDSRGSRSQSRTDQLRESRTSSSSSLSTSRPPQEHRTSRGVGGVPQLPSLRLAGLPSIQVDPGSPMTGREGDNGAETSRGT</sequence>
<gene>
    <name evidence="3" type="ORF">VTL71DRAFT_7585</name>
</gene>
<protein>
    <submittedName>
        <fullName evidence="3">Uncharacterized protein</fullName>
    </submittedName>
</protein>
<feature type="region of interest" description="Disordered" evidence="1">
    <location>
        <begin position="128"/>
        <end position="160"/>
    </location>
</feature>